<dbReference type="EMBL" id="CAADEX010000296">
    <property type="protein sequence ID" value="VFJ70748.1"/>
    <property type="molecule type" value="Genomic_DNA"/>
</dbReference>
<evidence type="ECO:0000313" key="1">
    <source>
        <dbReference type="EMBL" id="VFJ70748.1"/>
    </source>
</evidence>
<dbReference type="AlphaFoldDB" id="A0A450TRG2"/>
<organism evidence="1">
    <name type="scientific">Candidatus Kentrum sp. DK</name>
    <dbReference type="NCBI Taxonomy" id="2126562"/>
    <lineage>
        <taxon>Bacteria</taxon>
        <taxon>Pseudomonadati</taxon>
        <taxon>Pseudomonadota</taxon>
        <taxon>Gammaproteobacteria</taxon>
        <taxon>Candidatus Kentrum</taxon>
    </lineage>
</organism>
<proteinExistence type="predicted"/>
<gene>
    <name evidence="1" type="ORF">BECKDK2373B_GA0170837_12961</name>
</gene>
<sequence>MPAMTFMATFNSNKFCLRPVNPGRFSRVYSFGKARHDQSDAIFLLYRGAAVEGKKNSGTSDWSEKYPTREILDEDIELRRVFILEEGDTIRHSAHDYLELEYNFSYCGPSNLSKERWFSFRFRTRGWILSTIRT</sequence>
<name>A0A450TRG2_9GAMM</name>
<reference evidence="1" key="1">
    <citation type="submission" date="2019-02" db="EMBL/GenBank/DDBJ databases">
        <authorList>
            <person name="Gruber-Vodicka R. H."/>
            <person name="Seah K. B. B."/>
        </authorList>
    </citation>
    <scope>NUCLEOTIDE SEQUENCE</scope>
    <source>
        <strain evidence="1">BECK_DK47</strain>
    </source>
</reference>
<dbReference type="Gene3D" id="3.40.630.30">
    <property type="match status" value="1"/>
</dbReference>
<accession>A0A450TRG2</accession>
<protein>
    <submittedName>
        <fullName evidence="1">Uncharacterized protein</fullName>
    </submittedName>
</protein>